<dbReference type="OrthoDB" id="33550at2157"/>
<dbReference type="PANTHER" id="PTHR10151:SF120">
    <property type="entry name" value="BIS(5'-ADENOSYL)-TRIPHOSPHATASE"/>
    <property type="match status" value="1"/>
</dbReference>
<accession>A0A1H9GKF8</accession>
<dbReference type="InterPro" id="IPR017850">
    <property type="entry name" value="Alkaline_phosphatase_core_sf"/>
</dbReference>
<dbReference type="Gene3D" id="3.40.720.10">
    <property type="entry name" value="Alkaline Phosphatase, subunit A"/>
    <property type="match status" value="1"/>
</dbReference>
<gene>
    <name evidence="1" type="ORF">SAMN04489841_1914</name>
</gene>
<name>A0A1H9GKF8_9EURY</name>
<reference evidence="2" key="1">
    <citation type="submission" date="2016-10" db="EMBL/GenBank/DDBJ databases">
        <authorList>
            <person name="Varghese N."/>
            <person name="Submissions S."/>
        </authorList>
    </citation>
    <scope>NUCLEOTIDE SEQUENCE [LARGE SCALE GENOMIC DNA]</scope>
    <source>
        <strain evidence="2">DSM 25055</strain>
    </source>
</reference>
<dbReference type="SUPFAM" id="SSF53649">
    <property type="entry name" value="Alkaline phosphatase-like"/>
    <property type="match status" value="1"/>
</dbReference>
<dbReference type="Proteomes" id="UP000199114">
    <property type="component" value="Unassembled WGS sequence"/>
</dbReference>
<dbReference type="GO" id="GO:0016787">
    <property type="term" value="F:hydrolase activity"/>
    <property type="evidence" value="ECO:0007669"/>
    <property type="project" value="UniProtKB-ARBA"/>
</dbReference>
<dbReference type="InterPro" id="IPR002591">
    <property type="entry name" value="Phosphodiest/P_Trfase"/>
</dbReference>
<protein>
    <submittedName>
        <fullName evidence="1">Predicted pyrophosphatase or phosphodiesterase, AlkP superfamily</fullName>
    </submittedName>
</protein>
<organism evidence="1 2">
    <name type="scientific">Natrinema salaciae</name>
    <dbReference type="NCBI Taxonomy" id="1186196"/>
    <lineage>
        <taxon>Archaea</taxon>
        <taxon>Methanobacteriati</taxon>
        <taxon>Methanobacteriota</taxon>
        <taxon>Stenosarchaea group</taxon>
        <taxon>Halobacteria</taxon>
        <taxon>Halobacteriales</taxon>
        <taxon>Natrialbaceae</taxon>
        <taxon>Natrinema</taxon>
    </lineage>
</organism>
<dbReference type="EMBL" id="FOFD01000002">
    <property type="protein sequence ID" value="SEQ50581.1"/>
    <property type="molecule type" value="Genomic_DNA"/>
</dbReference>
<dbReference type="AlphaFoldDB" id="A0A1H9GKF8"/>
<dbReference type="Pfam" id="PF01663">
    <property type="entry name" value="Phosphodiest"/>
    <property type="match status" value="1"/>
</dbReference>
<evidence type="ECO:0000313" key="2">
    <source>
        <dbReference type="Proteomes" id="UP000199114"/>
    </source>
</evidence>
<keyword evidence="2" id="KW-1185">Reference proteome</keyword>
<evidence type="ECO:0000313" key="1">
    <source>
        <dbReference type="EMBL" id="SEQ50581.1"/>
    </source>
</evidence>
<dbReference type="RefSeq" id="WP_090616841.1">
    <property type="nucleotide sequence ID" value="NZ_FOFD01000002.1"/>
</dbReference>
<dbReference type="STRING" id="1186196.SAMN04489841_1914"/>
<sequence>MRTDLESRLRTRLSEDGYLFPDYAEYCFANVPGTVLSVLDADVPSLPSPRRCLPDDVLEAVGREYDRVLVVLLDGFGLAFWKRHDHPLLERLEADGTVSPLTTTYPSETAAALTTFHTGRLPASHGVLGWDVYDPAADASYEAFTGDVKAGDESVDRDLQAVFDGEPIYPVLAAAGIDCRHVVPFPETYDGAAVHTYGGNGAAPPEYPLEGFESALRDAFVTADDPSYLYAYLPQIDAAAHAAGTESDEYRATVADVLETVDRSLSTLAAADEAGAGDTLVLVTADHGHVDTDADRAVDLESFEAVTANLQRHANGDPVRYAGSPRNAHLHLRDGDDIRERVRSELAAALDARVFTADEVRERRLFGDCDESDTFRRRLGDLVVSHREQAVWYGSDPAKLELIGMHGGLHPDEMLVPLGAATLESL</sequence>
<dbReference type="PANTHER" id="PTHR10151">
    <property type="entry name" value="ECTONUCLEOTIDE PYROPHOSPHATASE/PHOSPHODIESTERASE"/>
    <property type="match status" value="1"/>
</dbReference>
<proteinExistence type="predicted"/>